<keyword evidence="7" id="KW-0862">Zinc</keyword>
<evidence type="ECO:0000256" key="1">
    <source>
        <dbReference type="ARBA" id="ARBA00000900"/>
    </source>
</evidence>
<dbReference type="InterPro" id="IPR001841">
    <property type="entry name" value="Znf_RING"/>
</dbReference>
<evidence type="ECO:0000313" key="11">
    <source>
        <dbReference type="Proteomes" id="UP000824120"/>
    </source>
</evidence>
<comment type="caution">
    <text evidence="10">The sequence shown here is derived from an EMBL/GenBank/DDBJ whole genome shotgun (WGS) entry which is preliminary data.</text>
</comment>
<keyword evidence="6" id="KW-0833">Ubl conjugation pathway</keyword>
<dbReference type="GO" id="GO:0061630">
    <property type="term" value="F:ubiquitin protein ligase activity"/>
    <property type="evidence" value="ECO:0007669"/>
    <property type="project" value="UniProtKB-EC"/>
</dbReference>
<keyword evidence="4" id="KW-0479">Metal-binding</keyword>
<dbReference type="EC" id="2.3.2.27" evidence="2"/>
<proteinExistence type="predicted"/>
<protein>
    <recommendedName>
        <fullName evidence="2">RING-type E3 ubiquitin transferase</fullName>
        <ecNumber evidence="2">2.3.2.27</ecNumber>
    </recommendedName>
</protein>
<evidence type="ECO:0000256" key="2">
    <source>
        <dbReference type="ARBA" id="ARBA00012483"/>
    </source>
</evidence>
<feature type="domain" description="RING-type" evidence="9">
    <location>
        <begin position="34"/>
        <end position="69"/>
    </location>
</feature>
<dbReference type="GO" id="GO:0008270">
    <property type="term" value="F:zinc ion binding"/>
    <property type="evidence" value="ECO:0007669"/>
    <property type="project" value="UniProtKB-KW"/>
</dbReference>
<dbReference type="PANTHER" id="PTHR22937">
    <property type="entry name" value="E3 UBIQUITIN-PROTEIN LIGASE RNF165"/>
    <property type="match status" value="1"/>
</dbReference>
<dbReference type="EMBL" id="JACXVP010000005">
    <property type="protein sequence ID" value="KAG5605585.1"/>
    <property type="molecule type" value="Genomic_DNA"/>
</dbReference>
<keyword evidence="11" id="KW-1185">Reference proteome</keyword>
<evidence type="ECO:0000256" key="6">
    <source>
        <dbReference type="ARBA" id="ARBA00022786"/>
    </source>
</evidence>
<keyword evidence="5" id="KW-0863">Zinc-finger</keyword>
<dbReference type="AlphaFoldDB" id="A0A9J5YY89"/>
<keyword evidence="3" id="KW-0808">Transferase</keyword>
<reference evidence="10 11" key="1">
    <citation type="submission" date="2020-09" db="EMBL/GenBank/DDBJ databases">
        <title>De no assembly of potato wild relative species, Solanum commersonii.</title>
        <authorList>
            <person name="Cho K."/>
        </authorList>
    </citation>
    <scope>NUCLEOTIDE SEQUENCE [LARGE SCALE GENOMIC DNA]</scope>
    <source>
        <strain evidence="10">LZ3.2</strain>
        <tissue evidence="10">Leaf</tissue>
    </source>
</reference>
<dbReference type="PANTHER" id="PTHR22937:SF163">
    <property type="entry name" value="RING-TYPE E3 UBIQUITIN TRANSFERASE"/>
    <property type="match status" value="1"/>
</dbReference>
<evidence type="ECO:0000256" key="4">
    <source>
        <dbReference type="ARBA" id="ARBA00022723"/>
    </source>
</evidence>
<evidence type="ECO:0000256" key="5">
    <source>
        <dbReference type="ARBA" id="ARBA00022771"/>
    </source>
</evidence>
<gene>
    <name evidence="10" type="ORF">H5410_027077</name>
</gene>
<accession>A0A9J5YY89</accession>
<feature type="compositionally biased region" description="Polar residues" evidence="8">
    <location>
        <begin position="1"/>
        <end position="20"/>
    </location>
</feature>
<comment type="catalytic activity">
    <reaction evidence="1">
        <text>S-ubiquitinyl-[E2 ubiquitin-conjugating enzyme]-L-cysteine + [acceptor protein]-L-lysine = [E2 ubiquitin-conjugating enzyme]-L-cysteine + N(6)-ubiquitinyl-[acceptor protein]-L-lysine.</text>
        <dbReference type="EC" id="2.3.2.27"/>
    </reaction>
</comment>
<evidence type="ECO:0000256" key="3">
    <source>
        <dbReference type="ARBA" id="ARBA00022679"/>
    </source>
</evidence>
<feature type="region of interest" description="Disordered" evidence="8">
    <location>
        <begin position="1"/>
        <end position="24"/>
    </location>
</feature>
<dbReference type="InterPro" id="IPR045191">
    <property type="entry name" value="MBR1/2-like"/>
</dbReference>
<dbReference type="InterPro" id="IPR013083">
    <property type="entry name" value="Znf_RING/FYVE/PHD"/>
</dbReference>
<dbReference type="Pfam" id="PF13639">
    <property type="entry name" value="zf-RING_2"/>
    <property type="match status" value="1"/>
</dbReference>
<dbReference type="Proteomes" id="UP000824120">
    <property type="component" value="Chromosome 5"/>
</dbReference>
<evidence type="ECO:0000256" key="7">
    <source>
        <dbReference type="ARBA" id="ARBA00022833"/>
    </source>
</evidence>
<name>A0A9J5YY89_SOLCO</name>
<evidence type="ECO:0000313" key="10">
    <source>
        <dbReference type="EMBL" id="KAG5605585.1"/>
    </source>
</evidence>
<sequence length="77" mass="8823">MESNNSNIKNTTFSGSSTAANVPRDRGTTKIIDDYYNKKILTEINCGYLYHFDCIRDWIKLKNSCPICKRNVTVTIN</sequence>
<dbReference type="OrthoDB" id="8062037at2759"/>
<evidence type="ECO:0000259" key="9">
    <source>
        <dbReference type="Pfam" id="PF13639"/>
    </source>
</evidence>
<evidence type="ECO:0000256" key="8">
    <source>
        <dbReference type="SAM" id="MobiDB-lite"/>
    </source>
</evidence>
<dbReference type="Gene3D" id="3.30.40.10">
    <property type="entry name" value="Zinc/RING finger domain, C3HC4 (zinc finger)"/>
    <property type="match status" value="1"/>
</dbReference>
<organism evidence="10 11">
    <name type="scientific">Solanum commersonii</name>
    <name type="common">Commerson's wild potato</name>
    <name type="synonym">Commerson's nightshade</name>
    <dbReference type="NCBI Taxonomy" id="4109"/>
    <lineage>
        <taxon>Eukaryota</taxon>
        <taxon>Viridiplantae</taxon>
        <taxon>Streptophyta</taxon>
        <taxon>Embryophyta</taxon>
        <taxon>Tracheophyta</taxon>
        <taxon>Spermatophyta</taxon>
        <taxon>Magnoliopsida</taxon>
        <taxon>eudicotyledons</taxon>
        <taxon>Gunneridae</taxon>
        <taxon>Pentapetalae</taxon>
        <taxon>asterids</taxon>
        <taxon>lamiids</taxon>
        <taxon>Solanales</taxon>
        <taxon>Solanaceae</taxon>
        <taxon>Solanoideae</taxon>
        <taxon>Solaneae</taxon>
        <taxon>Solanum</taxon>
    </lineage>
</organism>
<dbReference type="SUPFAM" id="SSF57850">
    <property type="entry name" value="RING/U-box"/>
    <property type="match status" value="1"/>
</dbReference>